<feature type="domain" description="MacB-like periplasmic core" evidence="9">
    <location>
        <begin position="21"/>
        <end position="245"/>
    </location>
</feature>
<dbReference type="Proteomes" id="UP000230405">
    <property type="component" value="Unassembled WGS sequence"/>
</dbReference>
<comment type="subcellular location">
    <subcellularLocation>
        <location evidence="1">Cell membrane</location>
        <topology evidence="1">Multi-pass membrane protein</topology>
    </subcellularLocation>
</comment>
<comment type="caution">
    <text evidence="10">The sequence shown here is derived from an EMBL/GenBank/DDBJ whole genome shotgun (WGS) entry which is preliminary data.</text>
</comment>
<keyword evidence="2" id="KW-1003">Cell membrane</keyword>
<dbReference type="InterPro" id="IPR050250">
    <property type="entry name" value="Macrolide_Exporter_MacB"/>
</dbReference>
<reference evidence="11" key="1">
    <citation type="submission" date="2017-09" db="EMBL/GenBank/DDBJ databases">
        <title>Depth-based differentiation of microbial function through sediment-hosted aquifers and enrichment of novel symbionts in the deep terrestrial subsurface.</title>
        <authorList>
            <person name="Probst A.J."/>
            <person name="Ladd B."/>
            <person name="Jarett J.K."/>
            <person name="Geller-Mcgrath D.E."/>
            <person name="Sieber C.M.K."/>
            <person name="Emerson J.B."/>
            <person name="Anantharaman K."/>
            <person name="Thomas B.C."/>
            <person name="Malmstrom R."/>
            <person name="Stieglmeier M."/>
            <person name="Klingl A."/>
            <person name="Woyke T."/>
            <person name="Ryan C.M."/>
            <person name="Banfield J.F."/>
        </authorList>
    </citation>
    <scope>NUCLEOTIDE SEQUENCE [LARGE SCALE GENOMIC DNA]</scope>
</reference>
<evidence type="ECO:0000259" key="8">
    <source>
        <dbReference type="Pfam" id="PF02687"/>
    </source>
</evidence>
<proteinExistence type="inferred from homology"/>
<gene>
    <name evidence="10" type="ORF">COX77_01545</name>
</gene>
<accession>A0A2M7VFT5</accession>
<evidence type="ECO:0000256" key="4">
    <source>
        <dbReference type="ARBA" id="ARBA00022989"/>
    </source>
</evidence>
<protein>
    <submittedName>
        <fullName evidence="10">Multidrug ABC transporter substrate-binding protein</fullName>
    </submittedName>
</protein>
<evidence type="ECO:0000259" key="9">
    <source>
        <dbReference type="Pfam" id="PF12704"/>
    </source>
</evidence>
<organism evidence="10 11">
    <name type="scientific">Candidatus Komeilibacteria bacterium CG_4_10_14_0_2_um_filter_37_10</name>
    <dbReference type="NCBI Taxonomy" id="1974470"/>
    <lineage>
        <taxon>Bacteria</taxon>
        <taxon>Candidatus Komeiliibacteriota</taxon>
    </lineage>
</organism>
<feature type="transmembrane region" description="Helical" evidence="7">
    <location>
        <begin position="374"/>
        <end position="392"/>
    </location>
</feature>
<evidence type="ECO:0000256" key="6">
    <source>
        <dbReference type="ARBA" id="ARBA00038076"/>
    </source>
</evidence>
<keyword evidence="5 7" id="KW-0472">Membrane</keyword>
<dbReference type="Pfam" id="PF02687">
    <property type="entry name" value="FtsX"/>
    <property type="match status" value="1"/>
</dbReference>
<dbReference type="EMBL" id="PFPO01000027">
    <property type="protein sequence ID" value="PIZ99451.1"/>
    <property type="molecule type" value="Genomic_DNA"/>
</dbReference>
<feature type="transmembrane region" description="Helical" evidence="7">
    <location>
        <begin position="332"/>
        <end position="354"/>
    </location>
</feature>
<dbReference type="InterPro" id="IPR025857">
    <property type="entry name" value="MacB_PCD"/>
</dbReference>
<sequence length="407" mass="43060">MLFTDLIEETSFALLANKARSSLTILGIVIGIGSVIAMISIGQGAQQSIQANIQSLGSNLIMVTPGFQRGVGNTVSAGRGSAQTLVRADADAITQNILNIKAIAPELSGRYQITAKGKNTNTSVIGTVADYMTVRNIEIDLGSFISIAQEKSRAKVVVLGPTVRDDIFGAGVDPLSQKIKIKNIEFTVIGVTKSKGGSGFSNQDDMTFVPLSTAQQFLAGSDRVSSISIQATGQQMMSDLQQQVTILLLMRHKIVDPQLADFTVMNQADIISAASSITDTFTLLLGSVAAISLLVGGIGIMNMMLTTVTERTREIGLRKALGAKRAEINTQFLTESIVLTFIGGLLGVILGWLIALGITKFGGIVTTISPKSVMLSFGVAAVIGVVFGYYPAQRAAKLNPIEALRYE</sequence>
<evidence type="ECO:0000256" key="1">
    <source>
        <dbReference type="ARBA" id="ARBA00004651"/>
    </source>
</evidence>
<evidence type="ECO:0000256" key="7">
    <source>
        <dbReference type="SAM" id="Phobius"/>
    </source>
</evidence>
<evidence type="ECO:0000256" key="3">
    <source>
        <dbReference type="ARBA" id="ARBA00022692"/>
    </source>
</evidence>
<feature type="transmembrane region" description="Helical" evidence="7">
    <location>
        <begin position="281"/>
        <end position="305"/>
    </location>
</feature>
<evidence type="ECO:0000313" key="11">
    <source>
        <dbReference type="Proteomes" id="UP000230405"/>
    </source>
</evidence>
<dbReference type="Pfam" id="PF12704">
    <property type="entry name" value="MacB_PCD"/>
    <property type="match status" value="1"/>
</dbReference>
<feature type="transmembrane region" description="Helical" evidence="7">
    <location>
        <begin position="21"/>
        <end position="42"/>
    </location>
</feature>
<dbReference type="InterPro" id="IPR003838">
    <property type="entry name" value="ABC3_permease_C"/>
</dbReference>
<evidence type="ECO:0000256" key="2">
    <source>
        <dbReference type="ARBA" id="ARBA00022475"/>
    </source>
</evidence>
<dbReference type="GO" id="GO:0022857">
    <property type="term" value="F:transmembrane transporter activity"/>
    <property type="evidence" value="ECO:0007669"/>
    <property type="project" value="TreeGrafter"/>
</dbReference>
<keyword evidence="3 7" id="KW-0812">Transmembrane</keyword>
<dbReference type="PANTHER" id="PTHR30572">
    <property type="entry name" value="MEMBRANE COMPONENT OF TRANSPORTER-RELATED"/>
    <property type="match status" value="1"/>
</dbReference>
<evidence type="ECO:0000313" key="10">
    <source>
        <dbReference type="EMBL" id="PIZ99451.1"/>
    </source>
</evidence>
<name>A0A2M7VFT5_9BACT</name>
<evidence type="ECO:0000256" key="5">
    <source>
        <dbReference type="ARBA" id="ARBA00023136"/>
    </source>
</evidence>
<feature type="domain" description="ABC3 transporter permease C-terminal" evidence="8">
    <location>
        <begin position="287"/>
        <end position="400"/>
    </location>
</feature>
<dbReference type="PANTHER" id="PTHR30572:SF4">
    <property type="entry name" value="ABC TRANSPORTER PERMEASE YTRF"/>
    <property type="match status" value="1"/>
</dbReference>
<comment type="similarity">
    <text evidence="6">Belongs to the ABC-4 integral membrane protein family.</text>
</comment>
<dbReference type="GO" id="GO:0005886">
    <property type="term" value="C:plasma membrane"/>
    <property type="evidence" value="ECO:0007669"/>
    <property type="project" value="UniProtKB-SubCell"/>
</dbReference>
<keyword evidence="4 7" id="KW-1133">Transmembrane helix</keyword>
<dbReference type="AlphaFoldDB" id="A0A2M7VFT5"/>